<dbReference type="PANTHER" id="PTHR13056">
    <property type="entry name" value="VACUOLAR FUSION PROTEIN CCZ1 HOMOLOG-RELATED"/>
    <property type="match status" value="1"/>
</dbReference>
<evidence type="ECO:0000313" key="5">
    <source>
        <dbReference type="Proteomes" id="UP000836841"/>
    </source>
</evidence>
<dbReference type="EMBL" id="OU466857">
    <property type="protein sequence ID" value="CAH2037423.1"/>
    <property type="molecule type" value="Genomic_DNA"/>
</dbReference>
<evidence type="ECO:0000256" key="2">
    <source>
        <dbReference type="SAM" id="MobiDB-lite"/>
    </source>
</evidence>
<evidence type="ECO:0000313" key="4">
    <source>
        <dbReference type="EMBL" id="CAH2037423.1"/>
    </source>
</evidence>
<proteinExistence type="inferred from homology"/>
<name>A0AAU9RB41_THLAR</name>
<dbReference type="InterPro" id="IPR013176">
    <property type="entry name" value="Ccz1"/>
</dbReference>
<evidence type="ECO:0000259" key="3">
    <source>
        <dbReference type="Pfam" id="PF19031"/>
    </source>
</evidence>
<organism evidence="4 5">
    <name type="scientific">Thlaspi arvense</name>
    <name type="common">Field penny-cress</name>
    <dbReference type="NCBI Taxonomy" id="13288"/>
    <lineage>
        <taxon>Eukaryota</taxon>
        <taxon>Viridiplantae</taxon>
        <taxon>Streptophyta</taxon>
        <taxon>Embryophyta</taxon>
        <taxon>Tracheophyta</taxon>
        <taxon>Spermatophyta</taxon>
        <taxon>Magnoliopsida</taxon>
        <taxon>eudicotyledons</taxon>
        <taxon>Gunneridae</taxon>
        <taxon>Pentapetalae</taxon>
        <taxon>rosids</taxon>
        <taxon>malvids</taxon>
        <taxon>Brassicales</taxon>
        <taxon>Brassicaceae</taxon>
        <taxon>Thlaspideae</taxon>
        <taxon>Thlaspi</taxon>
    </lineage>
</organism>
<protein>
    <recommendedName>
        <fullName evidence="3">CCZ1/INTU/HSP4 first Longin domain-containing protein</fullName>
    </recommendedName>
</protein>
<feature type="region of interest" description="Disordered" evidence="2">
    <location>
        <begin position="300"/>
        <end position="323"/>
    </location>
</feature>
<reference evidence="4 5" key="1">
    <citation type="submission" date="2022-03" db="EMBL/GenBank/DDBJ databases">
        <authorList>
            <person name="Nunn A."/>
            <person name="Chopra R."/>
            <person name="Nunn A."/>
            <person name="Contreras Garrido A."/>
        </authorList>
    </citation>
    <scope>NUCLEOTIDE SEQUENCE [LARGE SCALE GENOMIC DNA]</scope>
</reference>
<dbReference type="Proteomes" id="UP000836841">
    <property type="component" value="Chromosome 1"/>
</dbReference>
<comment type="similarity">
    <text evidence="1">Belongs to the CCZ1 family.</text>
</comment>
<dbReference type="GO" id="GO:0016192">
    <property type="term" value="P:vesicle-mediated transport"/>
    <property type="evidence" value="ECO:0007669"/>
    <property type="project" value="InterPro"/>
</dbReference>
<dbReference type="Pfam" id="PF19031">
    <property type="entry name" value="Intu_longin_1"/>
    <property type="match status" value="1"/>
</dbReference>
<evidence type="ECO:0000256" key="1">
    <source>
        <dbReference type="ARBA" id="ARBA00005352"/>
    </source>
</evidence>
<accession>A0AAU9RB41</accession>
<keyword evidence="5" id="KW-1185">Reference proteome</keyword>
<sequence length="545" mass="60685">MASTSSGDESLRLCMFDLRRGQTEGQELDKILFFHPADLDFSTQLSVIGLSEGLITFTRLFSPEAACEVIEAERHSHVFYEAEPDIWMVMVVEKNKETGAIWRIDALRRVLKEVHSLFVMFHGSIRALIEIEPTGGLTRSQLYPFITDYLSSKPFSPNLAHGIFILFPSFNTFNITNCQHFKSGLALKTAAVVNCSNLFVGKKLQLPNFRETLRERGTVKMLTLARDTALEVQSLVQVLDSCAGNLRCHSMVLFQDLLVSTTLSADDTVNLFTFAVMRLTSQALSSGASSWSYLRKGTGSSEVSSRSTSAPLDSLHSGSGGNHMHNVIRPLQNDKWTKGKDGFLMTDIWGLETGGSPDSAIPTVWLQQTQERVYLLAYQYKRLTLLLLMPTTSIVNGDLSVSAVKQQFIEDASLRVLKIEEKISRGWGGENAYHVKGYRYLVVDNDMEVSRASPSGKVTTLAKETLLALNKLREEVDVEKSRAKRQEKDLEICIRAKNNAWVIARVTRGKELYMALEKASDTLLDAADAVGTFSNRYCSGAFLMG</sequence>
<feature type="compositionally biased region" description="Low complexity" evidence="2">
    <location>
        <begin position="300"/>
        <end position="309"/>
    </location>
</feature>
<dbReference type="GO" id="GO:0035658">
    <property type="term" value="C:Mon1-Ccz1 complex"/>
    <property type="evidence" value="ECO:0007669"/>
    <property type="project" value="InterPro"/>
</dbReference>
<gene>
    <name evidence="4" type="ORF">TAV2_LOCUS3952</name>
</gene>
<dbReference type="PANTHER" id="PTHR13056:SF3">
    <property type="entry name" value="VACUOLAR FUSION PROTEIN CCZ1 HOMOLOG A"/>
    <property type="match status" value="1"/>
</dbReference>
<dbReference type="AlphaFoldDB" id="A0AAU9RB41"/>
<feature type="domain" description="CCZ1/INTU/HSP4 first Longin" evidence="3">
    <location>
        <begin position="14"/>
        <end position="123"/>
    </location>
</feature>
<dbReference type="InterPro" id="IPR043987">
    <property type="entry name" value="CCZ1/INTU/HSP4_longin_1"/>
</dbReference>